<accession>A0A4Y2DVB3</accession>
<name>A0A4Y2DVB3_ARAVE</name>
<evidence type="ECO:0000313" key="2">
    <source>
        <dbReference type="Proteomes" id="UP000499080"/>
    </source>
</evidence>
<dbReference type="Proteomes" id="UP000499080">
    <property type="component" value="Unassembled WGS sequence"/>
</dbReference>
<evidence type="ECO:0000313" key="1">
    <source>
        <dbReference type="EMBL" id="GBM20822.1"/>
    </source>
</evidence>
<dbReference type="EMBL" id="BGPR01000448">
    <property type="protein sequence ID" value="GBM20822.1"/>
    <property type="molecule type" value="Genomic_DNA"/>
</dbReference>
<dbReference type="AlphaFoldDB" id="A0A4Y2DVB3"/>
<comment type="caution">
    <text evidence="1">The sequence shown here is derived from an EMBL/GenBank/DDBJ whole genome shotgun (WGS) entry which is preliminary data.</text>
</comment>
<reference evidence="1 2" key="1">
    <citation type="journal article" date="2019" name="Sci. Rep.">
        <title>Orb-weaving spider Araneus ventricosus genome elucidates the spidroin gene catalogue.</title>
        <authorList>
            <person name="Kono N."/>
            <person name="Nakamura H."/>
            <person name="Ohtoshi R."/>
            <person name="Moran D.A.P."/>
            <person name="Shinohara A."/>
            <person name="Yoshida Y."/>
            <person name="Fujiwara M."/>
            <person name="Mori M."/>
            <person name="Tomita M."/>
            <person name="Arakawa K."/>
        </authorList>
    </citation>
    <scope>NUCLEOTIDE SEQUENCE [LARGE SCALE GENOMIC DNA]</scope>
</reference>
<organism evidence="1 2">
    <name type="scientific">Araneus ventricosus</name>
    <name type="common">Orbweaver spider</name>
    <name type="synonym">Epeira ventricosa</name>
    <dbReference type="NCBI Taxonomy" id="182803"/>
    <lineage>
        <taxon>Eukaryota</taxon>
        <taxon>Metazoa</taxon>
        <taxon>Ecdysozoa</taxon>
        <taxon>Arthropoda</taxon>
        <taxon>Chelicerata</taxon>
        <taxon>Arachnida</taxon>
        <taxon>Araneae</taxon>
        <taxon>Araneomorphae</taxon>
        <taxon>Entelegynae</taxon>
        <taxon>Araneoidea</taxon>
        <taxon>Araneidae</taxon>
        <taxon>Araneus</taxon>
    </lineage>
</organism>
<protein>
    <submittedName>
        <fullName evidence="1">Uncharacterized protein</fullName>
    </submittedName>
</protein>
<sequence length="81" mass="9265">MPWDLGKSEWLGRRNSARKRTVTFYLMAIAGPSCRRYVPSSEHVADKAIYPSICPQEKQEPVGDLIYSQEMAQFNNIDVSE</sequence>
<keyword evidence="2" id="KW-1185">Reference proteome</keyword>
<proteinExistence type="predicted"/>
<gene>
    <name evidence="1" type="ORF">AVEN_108267_1</name>
</gene>